<sequence>STLHLRGRILTYMKLSVVKVQYLAGNLPLITELVSTQRITPPGSWRVHSLAHLLLGAFEHI</sequence>
<evidence type="ECO:0000313" key="1">
    <source>
        <dbReference type="EMBL" id="MDH6056368.1"/>
    </source>
</evidence>
<name>A0ABT6K1W9_9CYAN</name>
<dbReference type="RefSeq" id="WP_280656668.1">
    <property type="nucleotide sequence ID" value="NZ_JANQDO010000042.1"/>
</dbReference>
<organism evidence="1 2">
    <name type="scientific">Umezakia ovalisporum FSS-43</name>
    <dbReference type="NCBI Taxonomy" id="2740520"/>
    <lineage>
        <taxon>Bacteria</taxon>
        <taxon>Bacillati</taxon>
        <taxon>Cyanobacteriota</taxon>
        <taxon>Cyanophyceae</taxon>
        <taxon>Nostocales</taxon>
        <taxon>Nodulariaceae</taxon>
        <taxon>Umezakia</taxon>
    </lineage>
</organism>
<accession>A0ABT6K1W9</accession>
<evidence type="ECO:0000313" key="2">
    <source>
        <dbReference type="Proteomes" id="UP001159371"/>
    </source>
</evidence>
<gene>
    <name evidence="1" type="ORF">NWP19_06085</name>
</gene>
<proteinExistence type="predicted"/>
<reference evidence="1 2" key="1">
    <citation type="journal article" date="2023" name="J. Phycol.">
        <title>Chrysosporum ovalisporum is synonymous with the true-branching cyanobacterium Umezakia natans (Nostocales/Aphanizomenonaceae).</title>
        <authorList>
            <person name="McGregor G.B."/>
            <person name="Sendall B.C."/>
            <person name="Niiyama Y."/>
            <person name="Tuji A."/>
            <person name="Willis A."/>
        </authorList>
    </citation>
    <scope>NUCLEOTIDE SEQUENCE [LARGE SCALE GENOMIC DNA]</scope>
    <source>
        <strain evidence="1 2">FSS-43</strain>
    </source>
</reference>
<keyword evidence="2" id="KW-1185">Reference proteome</keyword>
<comment type="caution">
    <text evidence="1">The sequence shown here is derived from an EMBL/GenBank/DDBJ whole genome shotgun (WGS) entry which is preliminary data.</text>
</comment>
<feature type="non-terminal residue" evidence="1">
    <location>
        <position position="1"/>
    </location>
</feature>
<protein>
    <submittedName>
        <fullName evidence="1">Uncharacterized protein</fullName>
    </submittedName>
</protein>
<dbReference type="EMBL" id="JANQDO010000042">
    <property type="protein sequence ID" value="MDH6056368.1"/>
    <property type="molecule type" value="Genomic_DNA"/>
</dbReference>
<dbReference type="Proteomes" id="UP001159371">
    <property type="component" value="Unassembled WGS sequence"/>
</dbReference>